<dbReference type="Gene3D" id="3.30.420.40">
    <property type="match status" value="2"/>
</dbReference>
<dbReference type="STRING" id="1817841.A3B10_03880"/>
<organism evidence="1 2">
    <name type="scientific">Candidatus Doudnabacteria bacterium RIFCSPLOWO2_01_FULL_44_21</name>
    <dbReference type="NCBI Taxonomy" id="1817841"/>
    <lineage>
        <taxon>Bacteria</taxon>
        <taxon>Candidatus Doudnaibacteriota</taxon>
    </lineage>
</organism>
<dbReference type="Pfam" id="PF11104">
    <property type="entry name" value="PilM_2"/>
    <property type="match status" value="1"/>
</dbReference>
<dbReference type="Gene3D" id="3.30.1490.300">
    <property type="match status" value="1"/>
</dbReference>
<accession>A0A1F5PYH5</accession>
<sequence length="364" mass="40360">MSIFGNKKIKVFGLDISDTAIKVMEISKIGDKLVPSAFANVPLSDKVINNHMIISEERLAEYIRRAIDKAGKVNTRFVVCSVPEAKSFVRVVTLPKMPEDEIETAIPYELEQDIPIPIDQVYLDWHILKQTEEKMEILVTAAPKEYIDALIQTLELAKLTPLAMELESQATARALIGSEDMKKTLLIVDLATQQTSFIIVDKGGIEYTSSVPIAGNAFTESIARNLGINKPDAENVKRAMGLTSESKQGSVRDAILPILDSIIDEIKNVIKFFENHDIDKRTIGDIILCGGTAQLLGVADYVSTRINLGSTKSNIRVILGDPWAKVNGYNHPKAVQIKKDEVLGYTTVIGLALRDIDYHPRYRL</sequence>
<proteinExistence type="predicted"/>
<reference evidence="1 2" key="1">
    <citation type="journal article" date="2016" name="Nat. Commun.">
        <title>Thousands of microbial genomes shed light on interconnected biogeochemical processes in an aquifer system.</title>
        <authorList>
            <person name="Anantharaman K."/>
            <person name="Brown C.T."/>
            <person name="Hug L.A."/>
            <person name="Sharon I."/>
            <person name="Castelle C.J."/>
            <person name="Probst A.J."/>
            <person name="Thomas B.C."/>
            <person name="Singh A."/>
            <person name="Wilkins M.J."/>
            <person name="Karaoz U."/>
            <person name="Brodie E.L."/>
            <person name="Williams K.H."/>
            <person name="Hubbard S.S."/>
            <person name="Banfield J.F."/>
        </authorList>
    </citation>
    <scope>NUCLEOTIDE SEQUENCE [LARGE SCALE GENOMIC DNA]</scope>
</reference>
<dbReference type="CDD" id="cd24049">
    <property type="entry name" value="ASKHA_NBD_PilM"/>
    <property type="match status" value="1"/>
</dbReference>
<gene>
    <name evidence="1" type="ORF">A3B10_03880</name>
</gene>
<dbReference type="PANTHER" id="PTHR32432">
    <property type="entry name" value="CELL DIVISION PROTEIN FTSA-RELATED"/>
    <property type="match status" value="1"/>
</dbReference>
<dbReference type="InterPro" id="IPR050696">
    <property type="entry name" value="FtsA/MreB"/>
</dbReference>
<evidence type="ECO:0008006" key="3">
    <source>
        <dbReference type="Google" id="ProtNLM"/>
    </source>
</evidence>
<name>A0A1F5PYH5_9BACT</name>
<dbReference type="AlphaFoldDB" id="A0A1F5PYH5"/>
<dbReference type="NCBIfam" id="TIGR01175">
    <property type="entry name" value="pilM"/>
    <property type="match status" value="1"/>
</dbReference>
<dbReference type="SUPFAM" id="SSF53067">
    <property type="entry name" value="Actin-like ATPase domain"/>
    <property type="match status" value="2"/>
</dbReference>
<dbReference type="Proteomes" id="UP000177281">
    <property type="component" value="Unassembled WGS sequence"/>
</dbReference>
<dbReference type="PANTHER" id="PTHR32432:SF3">
    <property type="entry name" value="ETHANOLAMINE UTILIZATION PROTEIN EUTJ"/>
    <property type="match status" value="1"/>
</dbReference>
<evidence type="ECO:0000313" key="2">
    <source>
        <dbReference type="Proteomes" id="UP000177281"/>
    </source>
</evidence>
<protein>
    <recommendedName>
        <fullName evidence="3">SHS2 domain-containing protein</fullName>
    </recommendedName>
</protein>
<comment type="caution">
    <text evidence="1">The sequence shown here is derived from an EMBL/GenBank/DDBJ whole genome shotgun (WGS) entry which is preliminary data.</text>
</comment>
<dbReference type="EMBL" id="MFFB01000007">
    <property type="protein sequence ID" value="OGE94897.1"/>
    <property type="molecule type" value="Genomic_DNA"/>
</dbReference>
<dbReference type="InterPro" id="IPR043129">
    <property type="entry name" value="ATPase_NBD"/>
</dbReference>
<evidence type="ECO:0000313" key="1">
    <source>
        <dbReference type="EMBL" id="OGE94897.1"/>
    </source>
</evidence>
<dbReference type="InterPro" id="IPR005883">
    <property type="entry name" value="PilM"/>
</dbReference>
<dbReference type="PIRSF" id="PIRSF019169">
    <property type="entry name" value="PilM"/>
    <property type="match status" value="1"/>
</dbReference>